<name>A0ACC1J1C0_9FUNG</name>
<accession>A0ACC1J1C0</accession>
<keyword evidence="2" id="KW-1185">Reference proteome</keyword>
<proteinExistence type="predicted"/>
<sequence length="70" mass="7697">MTTYPSLARSNHPSVHSLSSSWPASVSENPEGPRREDSRTASWYVMLKLPEGSVQICSISAFRMDNSVGL</sequence>
<protein>
    <submittedName>
        <fullName evidence="1">Uncharacterized protein</fullName>
    </submittedName>
</protein>
<organism evidence="1 2">
    <name type="scientific">Linderina macrospora</name>
    <dbReference type="NCBI Taxonomy" id="4868"/>
    <lineage>
        <taxon>Eukaryota</taxon>
        <taxon>Fungi</taxon>
        <taxon>Fungi incertae sedis</taxon>
        <taxon>Zoopagomycota</taxon>
        <taxon>Kickxellomycotina</taxon>
        <taxon>Kickxellomycetes</taxon>
        <taxon>Kickxellales</taxon>
        <taxon>Kickxellaceae</taxon>
        <taxon>Linderina</taxon>
    </lineage>
</organism>
<dbReference type="Proteomes" id="UP001150603">
    <property type="component" value="Unassembled WGS sequence"/>
</dbReference>
<dbReference type="EMBL" id="JANBPW010004926">
    <property type="protein sequence ID" value="KAJ1933779.1"/>
    <property type="molecule type" value="Genomic_DNA"/>
</dbReference>
<gene>
    <name evidence="1" type="ORF">FBU59_005916</name>
</gene>
<reference evidence="1" key="1">
    <citation type="submission" date="2022-07" db="EMBL/GenBank/DDBJ databases">
        <title>Phylogenomic reconstructions and comparative analyses of Kickxellomycotina fungi.</title>
        <authorList>
            <person name="Reynolds N.K."/>
            <person name="Stajich J.E."/>
            <person name="Barry K."/>
            <person name="Grigoriev I.V."/>
            <person name="Crous P."/>
            <person name="Smith M.E."/>
        </authorList>
    </citation>
    <scope>NUCLEOTIDE SEQUENCE</scope>
    <source>
        <strain evidence="1">NRRL 5244</strain>
    </source>
</reference>
<evidence type="ECO:0000313" key="1">
    <source>
        <dbReference type="EMBL" id="KAJ1933779.1"/>
    </source>
</evidence>
<evidence type="ECO:0000313" key="2">
    <source>
        <dbReference type="Proteomes" id="UP001150603"/>
    </source>
</evidence>
<comment type="caution">
    <text evidence="1">The sequence shown here is derived from an EMBL/GenBank/DDBJ whole genome shotgun (WGS) entry which is preliminary data.</text>
</comment>